<reference evidence="1" key="1">
    <citation type="submission" date="2014-12" db="EMBL/GenBank/DDBJ databases">
        <title>Insight into the proteome of Arion vulgaris.</title>
        <authorList>
            <person name="Aradska J."/>
            <person name="Bulat T."/>
            <person name="Smidak R."/>
            <person name="Sarate P."/>
            <person name="Gangsoo J."/>
            <person name="Sialana F."/>
            <person name="Bilban M."/>
            <person name="Lubec G."/>
        </authorList>
    </citation>
    <scope>NUCLEOTIDE SEQUENCE</scope>
    <source>
        <tissue evidence="1">Skin</tissue>
    </source>
</reference>
<proteinExistence type="predicted"/>
<feature type="non-terminal residue" evidence="1">
    <location>
        <position position="129"/>
    </location>
</feature>
<sequence length="129" mass="14498">MEDSDSDSEKEFNQSELEVALYSRIHFDTGIDNEVTRHNKNSSYQRAALPFRIGVKELPTRITANLRKPMFSGEFIAFSNCEDNEGGSSSELQGLTSHQDTVEVAVIKPAVIKSRKDKTKDEDVICLED</sequence>
<gene>
    <name evidence="1" type="primary">ORF7678</name>
</gene>
<accession>A0A0B6Y1M8</accession>
<protein>
    <submittedName>
        <fullName evidence="1">Uncharacterized protein</fullName>
    </submittedName>
</protein>
<dbReference type="AlphaFoldDB" id="A0A0B6Y1M8"/>
<evidence type="ECO:0000313" key="1">
    <source>
        <dbReference type="EMBL" id="CEK49420.1"/>
    </source>
</evidence>
<organism evidence="1">
    <name type="scientific">Arion vulgaris</name>
    <dbReference type="NCBI Taxonomy" id="1028688"/>
    <lineage>
        <taxon>Eukaryota</taxon>
        <taxon>Metazoa</taxon>
        <taxon>Spiralia</taxon>
        <taxon>Lophotrochozoa</taxon>
        <taxon>Mollusca</taxon>
        <taxon>Gastropoda</taxon>
        <taxon>Heterobranchia</taxon>
        <taxon>Euthyneura</taxon>
        <taxon>Panpulmonata</taxon>
        <taxon>Eupulmonata</taxon>
        <taxon>Stylommatophora</taxon>
        <taxon>Helicina</taxon>
        <taxon>Arionoidea</taxon>
        <taxon>Arionidae</taxon>
        <taxon>Arion</taxon>
    </lineage>
</organism>
<name>A0A0B6Y1M8_9EUPU</name>
<dbReference type="EMBL" id="HACG01002555">
    <property type="protein sequence ID" value="CEK49420.1"/>
    <property type="molecule type" value="Transcribed_RNA"/>
</dbReference>